<dbReference type="GO" id="GO:0007018">
    <property type="term" value="P:microtubule-based movement"/>
    <property type="evidence" value="ECO:0007669"/>
    <property type="project" value="InterPro"/>
</dbReference>
<dbReference type="GO" id="GO:0008017">
    <property type="term" value="F:microtubule binding"/>
    <property type="evidence" value="ECO:0007669"/>
    <property type="project" value="InterPro"/>
</dbReference>
<keyword evidence="3 6" id="KW-0547">Nucleotide-binding</keyword>
<dbReference type="InParanoid" id="G0QL22"/>
<evidence type="ECO:0000256" key="3">
    <source>
        <dbReference type="ARBA" id="ARBA00022741"/>
    </source>
</evidence>
<dbReference type="STRING" id="857967.G0QL22"/>
<protein>
    <submittedName>
        <fullName evidence="8">Kinesin motor domain protein</fullName>
    </submittedName>
</protein>
<evidence type="ECO:0000313" key="9">
    <source>
        <dbReference type="Proteomes" id="UP000008983"/>
    </source>
</evidence>
<dbReference type="PROSITE" id="PS50067">
    <property type="entry name" value="KINESIN_MOTOR_2"/>
    <property type="match status" value="1"/>
</dbReference>
<keyword evidence="2" id="KW-0963">Cytoplasm</keyword>
<dbReference type="PANTHER" id="PTHR47969">
    <property type="entry name" value="CHROMOSOME-ASSOCIATED KINESIN KIF4A-RELATED"/>
    <property type="match status" value="1"/>
</dbReference>
<feature type="binding site" evidence="6">
    <location>
        <begin position="77"/>
        <end position="84"/>
    </location>
    <ligand>
        <name>ATP</name>
        <dbReference type="ChEBI" id="CHEBI:30616"/>
    </ligand>
</feature>
<dbReference type="InterPro" id="IPR036961">
    <property type="entry name" value="Kinesin_motor_dom_sf"/>
</dbReference>
<feature type="domain" description="Kinesin motor" evidence="7">
    <location>
        <begin position="4"/>
        <end position="197"/>
    </location>
</feature>
<dbReference type="InterPro" id="IPR027417">
    <property type="entry name" value="P-loop_NTPase"/>
</dbReference>
<dbReference type="InterPro" id="IPR027640">
    <property type="entry name" value="Kinesin-like_fam"/>
</dbReference>
<keyword evidence="6" id="KW-0505">Motor protein</keyword>
<dbReference type="GO" id="GO:0005524">
    <property type="term" value="F:ATP binding"/>
    <property type="evidence" value="ECO:0007669"/>
    <property type="project" value="UniProtKB-UniRule"/>
</dbReference>
<comment type="similarity">
    <text evidence="6">Belongs to the TRAFAC class myosin-kinesin ATPase superfamily. Kinesin family.</text>
</comment>
<keyword evidence="5" id="KW-0175">Coiled coil</keyword>
<evidence type="ECO:0000256" key="5">
    <source>
        <dbReference type="ARBA" id="ARBA00023054"/>
    </source>
</evidence>
<dbReference type="OrthoDB" id="3176171at2759"/>
<dbReference type="eggNOG" id="KOG0242">
    <property type="taxonomic scope" value="Eukaryota"/>
</dbReference>
<dbReference type="PANTHER" id="PTHR47969:SF15">
    <property type="entry name" value="CHROMOSOME-ASSOCIATED KINESIN KIF4A-RELATED"/>
    <property type="match status" value="1"/>
</dbReference>
<reference evidence="8 9" key="1">
    <citation type="submission" date="2011-07" db="EMBL/GenBank/DDBJ databases">
        <authorList>
            <person name="Coyne R."/>
            <person name="Brami D."/>
            <person name="Johnson J."/>
            <person name="Hostetler J."/>
            <person name="Hannick L."/>
            <person name="Clark T."/>
            <person name="Cassidy-Hanley D."/>
            <person name="Inman J."/>
        </authorList>
    </citation>
    <scope>NUCLEOTIDE SEQUENCE [LARGE SCALE GENOMIC DNA]</scope>
    <source>
        <strain evidence="8 9">G5</strain>
    </source>
</reference>
<keyword evidence="4 6" id="KW-0067">ATP-binding</keyword>
<dbReference type="GO" id="GO:0007052">
    <property type="term" value="P:mitotic spindle organization"/>
    <property type="evidence" value="ECO:0007669"/>
    <property type="project" value="TreeGrafter"/>
</dbReference>
<dbReference type="InterPro" id="IPR001752">
    <property type="entry name" value="Kinesin_motor_dom"/>
</dbReference>
<proteinExistence type="inferred from homology"/>
<dbReference type="AlphaFoldDB" id="G0QL22"/>
<evidence type="ECO:0000256" key="4">
    <source>
        <dbReference type="ARBA" id="ARBA00022840"/>
    </source>
</evidence>
<dbReference type="GO" id="GO:0003777">
    <property type="term" value="F:microtubule motor activity"/>
    <property type="evidence" value="ECO:0007669"/>
    <property type="project" value="InterPro"/>
</dbReference>
<evidence type="ECO:0000313" key="8">
    <source>
        <dbReference type="EMBL" id="EGR34078.1"/>
    </source>
</evidence>
<dbReference type="RefSeq" id="XP_004039382.1">
    <property type="nucleotide sequence ID" value="XM_004039334.1"/>
</dbReference>
<comment type="subcellular location">
    <subcellularLocation>
        <location evidence="1">Cytoplasm</location>
    </subcellularLocation>
</comment>
<evidence type="ECO:0000256" key="1">
    <source>
        <dbReference type="ARBA" id="ARBA00004496"/>
    </source>
</evidence>
<dbReference type="GeneID" id="14910276"/>
<accession>G0QL22</accession>
<dbReference type="GO" id="GO:0051231">
    <property type="term" value="P:spindle elongation"/>
    <property type="evidence" value="ECO:0007669"/>
    <property type="project" value="TreeGrafter"/>
</dbReference>
<dbReference type="Pfam" id="PF00225">
    <property type="entry name" value="Kinesin"/>
    <property type="match status" value="1"/>
</dbReference>
<name>G0QL22_ICHMU</name>
<dbReference type="GO" id="GO:0005875">
    <property type="term" value="C:microtubule associated complex"/>
    <property type="evidence" value="ECO:0007669"/>
    <property type="project" value="TreeGrafter"/>
</dbReference>
<dbReference type="SMART" id="SM00129">
    <property type="entry name" value="KISc"/>
    <property type="match status" value="1"/>
</dbReference>
<dbReference type="SUPFAM" id="SSF52540">
    <property type="entry name" value="P-loop containing nucleoside triphosphate hydrolases"/>
    <property type="match status" value="1"/>
</dbReference>
<evidence type="ECO:0000259" key="7">
    <source>
        <dbReference type="PROSITE" id="PS50067"/>
    </source>
</evidence>
<gene>
    <name evidence="8" type="ORF">IMG5_024490</name>
</gene>
<dbReference type="GO" id="GO:0005737">
    <property type="term" value="C:cytoplasm"/>
    <property type="evidence" value="ECO:0007669"/>
    <property type="project" value="UniProtKB-SubCell"/>
</dbReference>
<keyword evidence="9" id="KW-1185">Reference proteome</keyword>
<evidence type="ECO:0000256" key="2">
    <source>
        <dbReference type="ARBA" id="ARBA00022490"/>
    </source>
</evidence>
<dbReference type="EMBL" id="GL983209">
    <property type="protein sequence ID" value="EGR34078.1"/>
    <property type="molecule type" value="Genomic_DNA"/>
</dbReference>
<organism evidence="8 9">
    <name type="scientific">Ichthyophthirius multifiliis</name>
    <name type="common">White spot disease agent</name>
    <name type="synonym">Ich</name>
    <dbReference type="NCBI Taxonomy" id="5932"/>
    <lineage>
        <taxon>Eukaryota</taxon>
        <taxon>Sar</taxon>
        <taxon>Alveolata</taxon>
        <taxon>Ciliophora</taxon>
        <taxon>Intramacronucleata</taxon>
        <taxon>Oligohymenophorea</taxon>
        <taxon>Hymenostomatida</taxon>
        <taxon>Ophryoglenina</taxon>
        <taxon>Ichthyophthirius</taxon>
    </lineage>
</organism>
<evidence type="ECO:0000256" key="6">
    <source>
        <dbReference type="PROSITE-ProRule" id="PRU00283"/>
    </source>
</evidence>
<dbReference type="Proteomes" id="UP000008983">
    <property type="component" value="Unassembled WGS sequence"/>
</dbReference>
<dbReference type="OMA" id="FRIIQQV"/>
<dbReference type="Gene3D" id="3.40.850.10">
    <property type="entry name" value="Kinesin motor domain"/>
    <property type="match status" value="1"/>
</dbReference>
<sequence>MQENIQTYVRVRPLQDQERIIDIMDDKQIMIQRTTETFQFESVFNEEINNIQIFQQICTQNITNCFEGKNVCIFSYGQTSSGKTFTMKGTKESPGLIPQSIAFIFEKIKYIMRQLQTYQTLNNKTLIQEKITVKEYFYKIQVNKQPKLKKKLKIYTRKENLTENLPKLHKILNQVVPMQFLELILKFEILIKPYILF</sequence>